<keyword evidence="3" id="KW-1185">Reference proteome</keyword>
<accession>A0A8J2L179</accession>
<reference evidence="2" key="1">
    <citation type="submission" date="2021-06" db="EMBL/GenBank/DDBJ databases">
        <authorList>
            <person name="Hodson N. C."/>
            <person name="Mongue J. A."/>
            <person name="Jaron S. K."/>
        </authorList>
    </citation>
    <scope>NUCLEOTIDE SEQUENCE</scope>
</reference>
<gene>
    <name evidence="2" type="ORF">AFUS01_LOCUS35503</name>
</gene>
<evidence type="ECO:0000256" key="1">
    <source>
        <dbReference type="SAM" id="MobiDB-lite"/>
    </source>
</evidence>
<dbReference type="Proteomes" id="UP000708208">
    <property type="component" value="Unassembled WGS sequence"/>
</dbReference>
<name>A0A8J2L179_9HEXA</name>
<dbReference type="AlphaFoldDB" id="A0A8J2L179"/>
<protein>
    <submittedName>
        <fullName evidence="2">Uncharacterized protein</fullName>
    </submittedName>
</protein>
<evidence type="ECO:0000313" key="3">
    <source>
        <dbReference type="Proteomes" id="UP000708208"/>
    </source>
</evidence>
<sequence length="290" mass="31665">MFPAFPLQCVQENQPCSKGVYKSCCKPLKCEKDTSGKGYVCSSKKAPPKPSPIITTTPTPIITTTVSSHIHNPHPDQQVTPDGCTDDEIPGPPKPLDPKPAVTSPATPTKQEGLCKIPENSKPFYDPPAHPNCFNCTLEDPVCCDGQYCDLKEGLCESCSSRLKDECRSKPEKGSDCCTSSLACLISQRGAETGTCEATQCASHGRYVCDSDYNCCRENTSDGPTRFECRYYTNITGEESYFCRKCAKPGECCRSSRDCCESPKGFACFNNICDFSKEELPEDSTGIPEE</sequence>
<comment type="caution">
    <text evidence="2">The sequence shown here is derived from an EMBL/GenBank/DDBJ whole genome shotgun (WGS) entry which is preliminary data.</text>
</comment>
<feature type="compositionally biased region" description="Polar residues" evidence="1">
    <location>
        <begin position="66"/>
        <end position="80"/>
    </location>
</feature>
<organism evidence="2 3">
    <name type="scientific">Allacma fusca</name>
    <dbReference type="NCBI Taxonomy" id="39272"/>
    <lineage>
        <taxon>Eukaryota</taxon>
        <taxon>Metazoa</taxon>
        <taxon>Ecdysozoa</taxon>
        <taxon>Arthropoda</taxon>
        <taxon>Hexapoda</taxon>
        <taxon>Collembola</taxon>
        <taxon>Symphypleona</taxon>
        <taxon>Sminthuridae</taxon>
        <taxon>Allacma</taxon>
    </lineage>
</organism>
<evidence type="ECO:0000313" key="2">
    <source>
        <dbReference type="EMBL" id="CAG7825391.1"/>
    </source>
</evidence>
<proteinExistence type="predicted"/>
<dbReference type="EMBL" id="CAJVCH010536074">
    <property type="protein sequence ID" value="CAG7825391.1"/>
    <property type="molecule type" value="Genomic_DNA"/>
</dbReference>
<feature type="region of interest" description="Disordered" evidence="1">
    <location>
        <begin position="66"/>
        <end position="111"/>
    </location>
</feature>